<feature type="transmembrane region" description="Helical" evidence="5">
    <location>
        <begin position="72"/>
        <end position="95"/>
    </location>
</feature>
<dbReference type="GO" id="GO:0016020">
    <property type="term" value="C:membrane"/>
    <property type="evidence" value="ECO:0007669"/>
    <property type="project" value="UniProtKB-SubCell"/>
</dbReference>
<sequence length="173" mass="18295">VISGLIVKRWFKKWPYLIVCVIVGMIAAKILEFIFGSGTVNLDKLGTMGLSPLPLSAPDFSPENFAEAAEGLYTIAFVLSFLGLMQSCVIARAMAIKSGQNVNMNQEVIGQGLSNIGGSFLSCFPSCGSFNRSASNIETGARTPLAGLISAIVLGLLMIFASPIVAEMPITVM</sequence>
<feature type="transmembrane region" description="Helical" evidence="5">
    <location>
        <begin position="14"/>
        <end position="35"/>
    </location>
</feature>
<feature type="domain" description="SLC26A/SulP transporter" evidence="6">
    <location>
        <begin position="8"/>
        <end position="173"/>
    </location>
</feature>
<protein>
    <submittedName>
        <fullName evidence="7">Membrane protein containing sulfate transporter domain protein</fullName>
    </submittedName>
</protein>
<keyword evidence="2 5" id="KW-0812">Transmembrane</keyword>
<evidence type="ECO:0000259" key="6">
    <source>
        <dbReference type="Pfam" id="PF00916"/>
    </source>
</evidence>
<name>A0A176RXD2_9GAMM</name>
<dbReference type="Proteomes" id="UP000076962">
    <property type="component" value="Unassembled WGS sequence"/>
</dbReference>
<dbReference type="InterPro" id="IPR001902">
    <property type="entry name" value="SLC26A/SulP_fam"/>
</dbReference>
<evidence type="ECO:0000256" key="2">
    <source>
        <dbReference type="ARBA" id="ARBA00022692"/>
    </source>
</evidence>
<dbReference type="Pfam" id="PF00916">
    <property type="entry name" value="Sulfate_transp"/>
    <property type="match status" value="1"/>
</dbReference>
<evidence type="ECO:0000256" key="3">
    <source>
        <dbReference type="ARBA" id="ARBA00022989"/>
    </source>
</evidence>
<proteinExistence type="predicted"/>
<dbReference type="AlphaFoldDB" id="A0A176RXD2"/>
<comment type="subcellular location">
    <subcellularLocation>
        <location evidence="1">Membrane</location>
        <topology evidence="1">Multi-pass membrane protein</topology>
    </subcellularLocation>
</comment>
<accession>A0A176RXD2</accession>
<evidence type="ECO:0000256" key="1">
    <source>
        <dbReference type="ARBA" id="ARBA00004141"/>
    </source>
</evidence>
<feature type="transmembrane region" description="Helical" evidence="5">
    <location>
        <begin position="145"/>
        <end position="166"/>
    </location>
</feature>
<comment type="caution">
    <text evidence="7">The sequence shown here is derived from an EMBL/GenBank/DDBJ whole genome shotgun (WGS) entry which is preliminary data.</text>
</comment>
<organism evidence="7 8">
    <name type="scientific">Candidatus Thiomargarita nelsonii</name>
    <dbReference type="NCBI Taxonomy" id="1003181"/>
    <lineage>
        <taxon>Bacteria</taxon>
        <taxon>Pseudomonadati</taxon>
        <taxon>Pseudomonadota</taxon>
        <taxon>Gammaproteobacteria</taxon>
        <taxon>Thiotrichales</taxon>
        <taxon>Thiotrichaceae</taxon>
        <taxon>Thiomargarita</taxon>
    </lineage>
</organism>
<evidence type="ECO:0000256" key="5">
    <source>
        <dbReference type="SAM" id="Phobius"/>
    </source>
</evidence>
<keyword evidence="8" id="KW-1185">Reference proteome</keyword>
<feature type="non-terminal residue" evidence="7">
    <location>
        <position position="1"/>
    </location>
</feature>
<dbReference type="EMBL" id="LUTY01002396">
    <property type="protein sequence ID" value="OAD20410.1"/>
    <property type="molecule type" value="Genomic_DNA"/>
</dbReference>
<gene>
    <name evidence="7" type="ORF">THIOM_003891</name>
</gene>
<keyword evidence="4 5" id="KW-0472">Membrane</keyword>
<evidence type="ECO:0000313" key="7">
    <source>
        <dbReference type="EMBL" id="OAD20410.1"/>
    </source>
</evidence>
<evidence type="ECO:0000313" key="8">
    <source>
        <dbReference type="Proteomes" id="UP000076962"/>
    </source>
</evidence>
<reference evidence="7 8" key="1">
    <citation type="submission" date="2016-05" db="EMBL/GenBank/DDBJ databases">
        <title>Single-cell genome of chain-forming Candidatus Thiomargarita nelsonii and comparison to other large sulfur-oxidizing bacteria.</title>
        <authorList>
            <person name="Winkel M."/>
            <person name="Salman V."/>
            <person name="Woyke T."/>
            <person name="Schulz-Vogt H."/>
            <person name="Richter M."/>
            <person name="Flood B."/>
            <person name="Bailey J."/>
            <person name="Amann R."/>
            <person name="Mussmann M."/>
        </authorList>
    </citation>
    <scope>NUCLEOTIDE SEQUENCE [LARGE SCALE GENOMIC DNA]</scope>
    <source>
        <strain evidence="7 8">THI036</strain>
    </source>
</reference>
<keyword evidence="3 5" id="KW-1133">Transmembrane helix</keyword>
<dbReference type="InterPro" id="IPR011547">
    <property type="entry name" value="SLC26A/SulP_dom"/>
</dbReference>
<dbReference type="GO" id="GO:0055085">
    <property type="term" value="P:transmembrane transport"/>
    <property type="evidence" value="ECO:0007669"/>
    <property type="project" value="InterPro"/>
</dbReference>
<feature type="non-terminal residue" evidence="7">
    <location>
        <position position="173"/>
    </location>
</feature>
<dbReference type="PANTHER" id="PTHR11814">
    <property type="entry name" value="SULFATE TRANSPORTER"/>
    <property type="match status" value="1"/>
</dbReference>
<evidence type="ECO:0000256" key="4">
    <source>
        <dbReference type="ARBA" id="ARBA00023136"/>
    </source>
</evidence>